<feature type="signal peptide" evidence="1">
    <location>
        <begin position="1"/>
        <end position="20"/>
    </location>
</feature>
<sequence>MLLRYATTALFMGSFLGALSTPVPDDGDPLNIDACGLAGIDVDPDPQVTLDNPFTLAVQANDWTGPIKPLRPPTTDPSSPPLLYGDSKASLMLVNGSLISMPVESNNQKYFASFLASYGIALLWFQSTYDNVQKQKAAPFEAKPDIAKQYGLSVYDKPLKTSGNLVVRQLKKDGTSNGRKRDLIVLSHYCWIAATQSLDFERQFIKHEVDPKSSSQMLTSAIMVDPAPLGAALLIAAGHIASIRARPMTKKVAKGIYAIRGHVLRTINKTMQNHERAVSDLILVAILILAGHQALQASIESYHGHMRGLVQMINIRGGLAKLNETSPYLRELIMWHDVNVSTIVGCLPYRRLMIDRANDQVVEANSRMWLLKDV</sequence>
<keyword evidence="1" id="KW-0732">Signal</keyword>
<name>A0A6A6CB31_ZASCE</name>
<protein>
    <submittedName>
        <fullName evidence="2">Uncharacterized protein</fullName>
    </submittedName>
</protein>
<dbReference type="InterPro" id="IPR021858">
    <property type="entry name" value="Fun_TF"/>
</dbReference>
<reference evidence="2" key="1">
    <citation type="journal article" date="2020" name="Stud. Mycol.">
        <title>101 Dothideomycetes genomes: a test case for predicting lifestyles and emergence of pathogens.</title>
        <authorList>
            <person name="Haridas S."/>
            <person name="Albert R."/>
            <person name="Binder M."/>
            <person name="Bloem J."/>
            <person name="Labutti K."/>
            <person name="Salamov A."/>
            <person name="Andreopoulos B."/>
            <person name="Baker S."/>
            <person name="Barry K."/>
            <person name="Bills G."/>
            <person name="Bluhm B."/>
            <person name="Cannon C."/>
            <person name="Castanera R."/>
            <person name="Culley D."/>
            <person name="Daum C."/>
            <person name="Ezra D."/>
            <person name="Gonzalez J."/>
            <person name="Henrissat B."/>
            <person name="Kuo A."/>
            <person name="Liang C."/>
            <person name="Lipzen A."/>
            <person name="Lutzoni F."/>
            <person name="Magnuson J."/>
            <person name="Mondo S."/>
            <person name="Nolan M."/>
            <person name="Ohm R."/>
            <person name="Pangilinan J."/>
            <person name="Park H.-J."/>
            <person name="Ramirez L."/>
            <person name="Alfaro M."/>
            <person name="Sun H."/>
            <person name="Tritt A."/>
            <person name="Yoshinaga Y."/>
            <person name="Zwiers L.-H."/>
            <person name="Turgeon B."/>
            <person name="Goodwin S."/>
            <person name="Spatafora J."/>
            <person name="Crous P."/>
            <person name="Grigoriev I."/>
        </authorList>
    </citation>
    <scope>NUCLEOTIDE SEQUENCE</scope>
    <source>
        <strain evidence="2">ATCC 36951</strain>
    </source>
</reference>
<dbReference type="PANTHER" id="PTHR37540">
    <property type="entry name" value="TRANSCRIPTION FACTOR (ACR-2), PUTATIVE-RELATED-RELATED"/>
    <property type="match status" value="1"/>
</dbReference>
<dbReference type="PANTHER" id="PTHR37540:SF5">
    <property type="entry name" value="TRANSCRIPTION FACTOR DOMAIN-CONTAINING PROTEIN"/>
    <property type="match status" value="1"/>
</dbReference>
<gene>
    <name evidence="2" type="ORF">M409DRAFT_57318</name>
</gene>
<organism evidence="2 3">
    <name type="scientific">Zasmidium cellare ATCC 36951</name>
    <dbReference type="NCBI Taxonomy" id="1080233"/>
    <lineage>
        <taxon>Eukaryota</taxon>
        <taxon>Fungi</taxon>
        <taxon>Dikarya</taxon>
        <taxon>Ascomycota</taxon>
        <taxon>Pezizomycotina</taxon>
        <taxon>Dothideomycetes</taxon>
        <taxon>Dothideomycetidae</taxon>
        <taxon>Mycosphaerellales</taxon>
        <taxon>Mycosphaerellaceae</taxon>
        <taxon>Zasmidium</taxon>
    </lineage>
</organism>
<proteinExistence type="predicted"/>
<evidence type="ECO:0000256" key="1">
    <source>
        <dbReference type="SAM" id="SignalP"/>
    </source>
</evidence>
<dbReference type="EMBL" id="ML993608">
    <property type="protein sequence ID" value="KAF2163410.1"/>
    <property type="molecule type" value="Genomic_DNA"/>
</dbReference>
<evidence type="ECO:0000313" key="2">
    <source>
        <dbReference type="EMBL" id="KAF2163410.1"/>
    </source>
</evidence>
<keyword evidence="3" id="KW-1185">Reference proteome</keyword>
<accession>A0A6A6CB31</accession>
<evidence type="ECO:0000313" key="3">
    <source>
        <dbReference type="Proteomes" id="UP000799537"/>
    </source>
</evidence>
<dbReference type="AlphaFoldDB" id="A0A6A6CB31"/>
<dbReference type="OrthoDB" id="4159781at2759"/>
<dbReference type="Proteomes" id="UP000799537">
    <property type="component" value="Unassembled WGS sequence"/>
</dbReference>
<dbReference type="GeneID" id="54566867"/>
<dbReference type="Pfam" id="PF11951">
    <property type="entry name" value="Fungal_trans_2"/>
    <property type="match status" value="1"/>
</dbReference>
<feature type="chain" id="PRO_5025512736" evidence="1">
    <location>
        <begin position="21"/>
        <end position="374"/>
    </location>
</feature>
<dbReference type="RefSeq" id="XP_033664299.1">
    <property type="nucleotide sequence ID" value="XM_033813595.1"/>
</dbReference>